<gene>
    <name evidence="2" type="ORF">IAC51_00285</name>
</gene>
<dbReference type="InterPro" id="IPR003695">
    <property type="entry name" value="Ppx_GppA_N"/>
</dbReference>
<feature type="domain" description="Ppx/GppA phosphatase N-terminal" evidence="1">
    <location>
        <begin position="41"/>
        <end position="288"/>
    </location>
</feature>
<evidence type="ECO:0000259" key="1">
    <source>
        <dbReference type="Pfam" id="PF02541"/>
    </source>
</evidence>
<reference evidence="2" key="1">
    <citation type="submission" date="2020-10" db="EMBL/GenBank/DDBJ databases">
        <authorList>
            <person name="Gilroy R."/>
        </authorList>
    </citation>
    <scope>NUCLEOTIDE SEQUENCE</scope>
    <source>
        <strain evidence="2">3924</strain>
    </source>
</reference>
<dbReference type="PANTHER" id="PTHR30005:SF0">
    <property type="entry name" value="RETROGRADE REGULATION PROTEIN 2"/>
    <property type="match status" value="1"/>
</dbReference>
<name>A0A940DIJ9_9BACT</name>
<dbReference type="InterPro" id="IPR050273">
    <property type="entry name" value="GppA/Ppx_hydrolase"/>
</dbReference>
<evidence type="ECO:0000313" key="3">
    <source>
        <dbReference type="Proteomes" id="UP000712007"/>
    </source>
</evidence>
<reference evidence="2" key="2">
    <citation type="journal article" date="2021" name="PeerJ">
        <title>Extensive microbial diversity within the chicken gut microbiome revealed by metagenomics and culture.</title>
        <authorList>
            <person name="Gilroy R."/>
            <person name="Ravi A."/>
            <person name="Getino M."/>
            <person name="Pursley I."/>
            <person name="Horton D.L."/>
            <person name="Alikhan N.F."/>
            <person name="Baker D."/>
            <person name="Gharbi K."/>
            <person name="Hall N."/>
            <person name="Watson M."/>
            <person name="Adriaenssens E.M."/>
            <person name="Foster-Nyarko E."/>
            <person name="Jarju S."/>
            <person name="Secka A."/>
            <person name="Antonio M."/>
            <person name="Oren A."/>
            <person name="Chaudhuri R.R."/>
            <person name="La Ragione R."/>
            <person name="Hildebrand F."/>
            <person name="Pallen M.J."/>
        </authorList>
    </citation>
    <scope>NUCLEOTIDE SEQUENCE</scope>
    <source>
        <strain evidence="2">3924</strain>
    </source>
</reference>
<dbReference type="Pfam" id="PF02541">
    <property type="entry name" value="Ppx-GppA"/>
    <property type="match status" value="1"/>
</dbReference>
<proteinExistence type="predicted"/>
<dbReference type="SUPFAM" id="SSF53067">
    <property type="entry name" value="Actin-like ATPase domain"/>
    <property type="match status" value="2"/>
</dbReference>
<dbReference type="GO" id="GO:0016462">
    <property type="term" value="F:pyrophosphatase activity"/>
    <property type="evidence" value="ECO:0007669"/>
    <property type="project" value="TreeGrafter"/>
</dbReference>
<comment type="caution">
    <text evidence="2">The sequence shown here is derived from an EMBL/GenBank/DDBJ whole genome shotgun (WGS) entry which is preliminary data.</text>
</comment>
<dbReference type="Gene3D" id="3.30.420.40">
    <property type="match status" value="1"/>
</dbReference>
<dbReference type="InterPro" id="IPR043129">
    <property type="entry name" value="ATPase_NBD"/>
</dbReference>
<dbReference type="Proteomes" id="UP000712007">
    <property type="component" value="Unassembled WGS sequence"/>
</dbReference>
<dbReference type="CDD" id="cd24006">
    <property type="entry name" value="ASKHA_NBD_PPX_GppA"/>
    <property type="match status" value="1"/>
</dbReference>
<sequence>MKRYAAIDIGTNAVRLLIKSVSEENGNMRFQKELLVRVPLRLGFDVFVGGRISEAKAGRLKHLMKSYSQMMKVYAVDRYRACATSAMRDAVNGAEIIRMIRKKCGIDIDIIDGSEEARMVYDTHIEQFGSRRGSLLYVDVGGGSTEVNLLTDGELRFSQSFNIGTVRMLAGSVADGEWDSLRKTLAEQTAGLNGVDIVGSGGNINKIYKLVSNKDKRYKRLTVNAVRALHEKIAPMTMEERMAHFDLKPDRADVIAPAMDIFLAVAEVAAAEHIYVPQIGLSDGIIDGLYMADRAAAEQTEE</sequence>
<dbReference type="AlphaFoldDB" id="A0A940DIJ9"/>
<accession>A0A940DIJ9</accession>
<dbReference type="PANTHER" id="PTHR30005">
    <property type="entry name" value="EXOPOLYPHOSPHATASE"/>
    <property type="match status" value="1"/>
</dbReference>
<evidence type="ECO:0000313" key="2">
    <source>
        <dbReference type="EMBL" id="MBO8439071.1"/>
    </source>
</evidence>
<dbReference type="Gene3D" id="3.30.420.150">
    <property type="entry name" value="Exopolyphosphatase. Domain 2"/>
    <property type="match status" value="1"/>
</dbReference>
<dbReference type="EMBL" id="JADIMV010000005">
    <property type="protein sequence ID" value="MBO8439071.1"/>
    <property type="molecule type" value="Genomic_DNA"/>
</dbReference>
<protein>
    <submittedName>
        <fullName evidence="2">Ppx/GppA family phosphatase</fullName>
    </submittedName>
</protein>
<organism evidence="2 3">
    <name type="scientific">Candidatus Aphodosoma intestinipullorum</name>
    <dbReference type="NCBI Taxonomy" id="2840674"/>
    <lineage>
        <taxon>Bacteria</taxon>
        <taxon>Pseudomonadati</taxon>
        <taxon>Bacteroidota</taxon>
        <taxon>Bacteroidia</taxon>
        <taxon>Bacteroidales</taxon>
        <taxon>Candidatus Aphodosoma</taxon>
    </lineage>
</organism>